<proteinExistence type="predicted"/>
<sequence>MFKCTTYSKCSFYYWLSVQMRVQF</sequence>
<name>A0A0A8Z254_ARUDO</name>
<accession>A0A0A8Z254</accession>
<organism evidence="1">
    <name type="scientific">Arundo donax</name>
    <name type="common">Giant reed</name>
    <name type="synonym">Donax arundinaceus</name>
    <dbReference type="NCBI Taxonomy" id="35708"/>
    <lineage>
        <taxon>Eukaryota</taxon>
        <taxon>Viridiplantae</taxon>
        <taxon>Streptophyta</taxon>
        <taxon>Embryophyta</taxon>
        <taxon>Tracheophyta</taxon>
        <taxon>Spermatophyta</taxon>
        <taxon>Magnoliopsida</taxon>
        <taxon>Liliopsida</taxon>
        <taxon>Poales</taxon>
        <taxon>Poaceae</taxon>
        <taxon>PACMAD clade</taxon>
        <taxon>Arundinoideae</taxon>
        <taxon>Arundineae</taxon>
        <taxon>Arundo</taxon>
    </lineage>
</organism>
<dbReference type="AlphaFoldDB" id="A0A0A8Z254"/>
<reference evidence="1" key="2">
    <citation type="journal article" date="2015" name="Data Brief">
        <title>Shoot transcriptome of the giant reed, Arundo donax.</title>
        <authorList>
            <person name="Barrero R.A."/>
            <person name="Guerrero F.D."/>
            <person name="Moolhuijzen P."/>
            <person name="Goolsby J.A."/>
            <person name="Tidwell J."/>
            <person name="Bellgard S.E."/>
            <person name="Bellgard M.I."/>
        </authorList>
    </citation>
    <scope>NUCLEOTIDE SEQUENCE</scope>
    <source>
        <tissue evidence="1">Shoot tissue taken approximately 20 cm above the soil surface</tissue>
    </source>
</reference>
<dbReference type="EMBL" id="GBRH01265009">
    <property type="protein sequence ID" value="JAD32886.1"/>
    <property type="molecule type" value="Transcribed_RNA"/>
</dbReference>
<reference evidence="1" key="1">
    <citation type="submission" date="2014-09" db="EMBL/GenBank/DDBJ databases">
        <authorList>
            <person name="Magalhaes I.L.F."/>
            <person name="Oliveira U."/>
            <person name="Santos F.R."/>
            <person name="Vidigal T.H.D.A."/>
            <person name="Brescovit A.D."/>
            <person name="Santos A.J."/>
        </authorList>
    </citation>
    <scope>NUCLEOTIDE SEQUENCE</scope>
    <source>
        <tissue evidence="1">Shoot tissue taken approximately 20 cm above the soil surface</tissue>
    </source>
</reference>
<evidence type="ECO:0000313" key="1">
    <source>
        <dbReference type="EMBL" id="JAD32886.1"/>
    </source>
</evidence>
<protein>
    <submittedName>
        <fullName evidence="1">Uncharacterized protein</fullName>
    </submittedName>
</protein>